<dbReference type="Proteomes" id="UP001459277">
    <property type="component" value="Unassembled WGS sequence"/>
</dbReference>
<dbReference type="AlphaFoldDB" id="A0AAW2BYL9"/>
<feature type="domain" description="RNase H type-1" evidence="1">
    <location>
        <begin position="3"/>
        <end position="68"/>
    </location>
</feature>
<evidence type="ECO:0000313" key="3">
    <source>
        <dbReference type="Proteomes" id="UP001459277"/>
    </source>
</evidence>
<dbReference type="InterPro" id="IPR002156">
    <property type="entry name" value="RNaseH_domain"/>
</dbReference>
<protein>
    <recommendedName>
        <fullName evidence="1">RNase H type-1 domain-containing protein</fullName>
    </recommendedName>
</protein>
<gene>
    <name evidence="2" type="ORF">SO802_024950</name>
</gene>
<reference evidence="2 3" key="1">
    <citation type="submission" date="2024-01" db="EMBL/GenBank/DDBJ databases">
        <title>A telomere-to-telomere, gap-free genome of sweet tea (Lithocarpus litseifolius).</title>
        <authorList>
            <person name="Zhou J."/>
        </authorList>
    </citation>
    <scope>NUCLEOTIDE SEQUENCE [LARGE SCALE GENOMIC DNA]</scope>
    <source>
        <strain evidence="2">Zhou-2022a</strain>
        <tissue evidence="2">Leaf</tissue>
    </source>
</reference>
<evidence type="ECO:0000313" key="2">
    <source>
        <dbReference type="EMBL" id="KAK9989965.1"/>
    </source>
</evidence>
<keyword evidence="3" id="KW-1185">Reference proteome</keyword>
<comment type="caution">
    <text evidence="2">The sequence shown here is derived from an EMBL/GenBank/DDBJ whole genome shotgun (WGS) entry which is preliminary data.</text>
</comment>
<sequence>MACNLQDVILEGDCAALFTALQQTEPSLAIFGTLVEDIKWIASRFRRVIFNVTYSVSNHASHVLAKEALLRDSVGNEWRIVPYFFYHLTPVNLYNRLDRLQYTSHNVDCTIQLTTLMHLKYSSIGDTPLITYMQLIIDRVNR</sequence>
<dbReference type="GO" id="GO:0004523">
    <property type="term" value="F:RNA-DNA hybrid ribonuclease activity"/>
    <property type="evidence" value="ECO:0007669"/>
    <property type="project" value="InterPro"/>
</dbReference>
<evidence type="ECO:0000259" key="1">
    <source>
        <dbReference type="Pfam" id="PF13456"/>
    </source>
</evidence>
<dbReference type="EMBL" id="JAZDWU010000009">
    <property type="protein sequence ID" value="KAK9989965.1"/>
    <property type="molecule type" value="Genomic_DNA"/>
</dbReference>
<proteinExistence type="predicted"/>
<name>A0AAW2BYL9_9ROSI</name>
<dbReference type="GO" id="GO:0003676">
    <property type="term" value="F:nucleic acid binding"/>
    <property type="evidence" value="ECO:0007669"/>
    <property type="project" value="InterPro"/>
</dbReference>
<dbReference type="Pfam" id="PF13456">
    <property type="entry name" value="RVT_3"/>
    <property type="match status" value="1"/>
</dbReference>
<organism evidence="2 3">
    <name type="scientific">Lithocarpus litseifolius</name>
    <dbReference type="NCBI Taxonomy" id="425828"/>
    <lineage>
        <taxon>Eukaryota</taxon>
        <taxon>Viridiplantae</taxon>
        <taxon>Streptophyta</taxon>
        <taxon>Embryophyta</taxon>
        <taxon>Tracheophyta</taxon>
        <taxon>Spermatophyta</taxon>
        <taxon>Magnoliopsida</taxon>
        <taxon>eudicotyledons</taxon>
        <taxon>Gunneridae</taxon>
        <taxon>Pentapetalae</taxon>
        <taxon>rosids</taxon>
        <taxon>fabids</taxon>
        <taxon>Fagales</taxon>
        <taxon>Fagaceae</taxon>
        <taxon>Lithocarpus</taxon>
    </lineage>
</organism>
<accession>A0AAW2BYL9</accession>